<gene>
    <name evidence="1" type="ORF">CC86DRAFT_380716</name>
</gene>
<dbReference type="AlphaFoldDB" id="A0A6A7A8D6"/>
<evidence type="ECO:0000313" key="1">
    <source>
        <dbReference type="EMBL" id="KAF2828865.1"/>
    </source>
</evidence>
<organism evidence="1 2">
    <name type="scientific">Ophiobolus disseminans</name>
    <dbReference type="NCBI Taxonomy" id="1469910"/>
    <lineage>
        <taxon>Eukaryota</taxon>
        <taxon>Fungi</taxon>
        <taxon>Dikarya</taxon>
        <taxon>Ascomycota</taxon>
        <taxon>Pezizomycotina</taxon>
        <taxon>Dothideomycetes</taxon>
        <taxon>Pleosporomycetidae</taxon>
        <taxon>Pleosporales</taxon>
        <taxon>Pleosporineae</taxon>
        <taxon>Phaeosphaeriaceae</taxon>
        <taxon>Ophiobolus</taxon>
    </lineage>
</organism>
<reference evidence="1" key="1">
    <citation type="journal article" date="2020" name="Stud. Mycol.">
        <title>101 Dothideomycetes genomes: a test case for predicting lifestyles and emergence of pathogens.</title>
        <authorList>
            <person name="Haridas S."/>
            <person name="Albert R."/>
            <person name="Binder M."/>
            <person name="Bloem J."/>
            <person name="Labutti K."/>
            <person name="Salamov A."/>
            <person name="Andreopoulos B."/>
            <person name="Baker S."/>
            <person name="Barry K."/>
            <person name="Bills G."/>
            <person name="Bluhm B."/>
            <person name="Cannon C."/>
            <person name="Castanera R."/>
            <person name="Culley D."/>
            <person name="Daum C."/>
            <person name="Ezra D."/>
            <person name="Gonzalez J."/>
            <person name="Henrissat B."/>
            <person name="Kuo A."/>
            <person name="Liang C."/>
            <person name="Lipzen A."/>
            <person name="Lutzoni F."/>
            <person name="Magnuson J."/>
            <person name="Mondo S."/>
            <person name="Nolan M."/>
            <person name="Ohm R."/>
            <person name="Pangilinan J."/>
            <person name="Park H.-J."/>
            <person name="Ramirez L."/>
            <person name="Alfaro M."/>
            <person name="Sun H."/>
            <person name="Tritt A."/>
            <person name="Yoshinaga Y."/>
            <person name="Zwiers L.-H."/>
            <person name="Turgeon B."/>
            <person name="Goodwin S."/>
            <person name="Spatafora J."/>
            <person name="Crous P."/>
            <person name="Grigoriev I."/>
        </authorList>
    </citation>
    <scope>NUCLEOTIDE SEQUENCE</scope>
    <source>
        <strain evidence="1">CBS 113818</strain>
    </source>
</reference>
<proteinExistence type="predicted"/>
<dbReference type="Proteomes" id="UP000799424">
    <property type="component" value="Unassembled WGS sequence"/>
</dbReference>
<name>A0A6A7A8D6_9PLEO</name>
<keyword evidence="2" id="KW-1185">Reference proteome</keyword>
<accession>A0A6A7A8D6</accession>
<protein>
    <submittedName>
        <fullName evidence="1">Uncharacterized protein</fullName>
    </submittedName>
</protein>
<sequence length="296" mass="32355">MSVASIYNQDDKWYLGAGTRGEFRMQFKPDAPNTVKATAIQGIHMTPFFGQRVPYTIINWSRAMAAAIPGDLDPINELFAAEDTVPFEVNDAIATAEAALQDALKVLNANEMWINEVAVWKGATETETILEVIDTVGEVVVEALVIPPLALMAKTLFPKMRALLKRAHKSANLANLHTMLFSSVPDFTISVIGDDVALGKHENMSVGYQGLGQYPFIGVKIVVPTQVLHKGYAPYYEVCHNTKRDFSRPSSTPADAVTTEEGKYIMVLTPVAGGITFSVSVSIRKKKTVAQPEKPE</sequence>
<dbReference type="EMBL" id="MU006222">
    <property type="protein sequence ID" value="KAF2828865.1"/>
    <property type="molecule type" value="Genomic_DNA"/>
</dbReference>
<evidence type="ECO:0000313" key="2">
    <source>
        <dbReference type="Proteomes" id="UP000799424"/>
    </source>
</evidence>